<feature type="compositionally biased region" description="Basic and acidic residues" evidence="3">
    <location>
        <begin position="433"/>
        <end position="452"/>
    </location>
</feature>
<feature type="region of interest" description="Disordered" evidence="3">
    <location>
        <begin position="1279"/>
        <end position="1306"/>
    </location>
</feature>
<dbReference type="GO" id="GO:0007165">
    <property type="term" value="P:signal transduction"/>
    <property type="evidence" value="ECO:0007669"/>
    <property type="project" value="InterPro"/>
</dbReference>
<feature type="compositionally biased region" description="Low complexity" evidence="3">
    <location>
        <begin position="1460"/>
        <end position="1479"/>
    </location>
</feature>
<dbReference type="InterPro" id="IPR000159">
    <property type="entry name" value="RA_dom"/>
</dbReference>
<feature type="region of interest" description="Disordered" evidence="3">
    <location>
        <begin position="1338"/>
        <end position="1367"/>
    </location>
</feature>
<feature type="region of interest" description="Disordered" evidence="3">
    <location>
        <begin position="1"/>
        <end position="189"/>
    </location>
</feature>
<feature type="compositionally biased region" description="Low complexity" evidence="3">
    <location>
        <begin position="1416"/>
        <end position="1425"/>
    </location>
</feature>
<feature type="compositionally biased region" description="Polar residues" evidence="3">
    <location>
        <begin position="519"/>
        <end position="558"/>
    </location>
</feature>
<dbReference type="PROSITE" id="PS50002">
    <property type="entry name" value="SH3"/>
    <property type="match status" value="1"/>
</dbReference>
<name>A0A316UB01_9BASI</name>
<evidence type="ECO:0000313" key="6">
    <source>
        <dbReference type="EMBL" id="PWN22400.1"/>
    </source>
</evidence>
<dbReference type="GO" id="GO:0051286">
    <property type="term" value="C:cell tip"/>
    <property type="evidence" value="ECO:0007669"/>
    <property type="project" value="TreeGrafter"/>
</dbReference>
<feature type="compositionally biased region" description="Low complexity" evidence="3">
    <location>
        <begin position="1353"/>
        <end position="1364"/>
    </location>
</feature>
<feature type="compositionally biased region" description="Polar residues" evidence="3">
    <location>
        <begin position="1107"/>
        <end position="1118"/>
    </location>
</feature>
<evidence type="ECO:0000256" key="2">
    <source>
        <dbReference type="PROSITE-ProRule" id="PRU00192"/>
    </source>
</evidence>
<feature type="compositionally biased region" description="Low complexity" evidence="3">
    <location>
        <begin position="492"/>
        <end position="505"/>
    </location>
</feature>
<dbReference type="EMBL" id="KZ819323">
    <property type="protein sequence ID" value="PWN22400.1"/>
    <property type="molecule type" value="Genomic_DNA"/>
</dbReference>
<feature type="domain" description="SH3" evidence="4">
    <location>
        <begin position="193"/>
        <end position="254"/>
    </location>
</feature>
<dbReference type="GO" id="GO:0030950">
    <property type="term" value="P:establishment or maintenance of actin cytoskeleton polarity"/>
    <property type="evidence" value="ECO:0007669"/>
    <property type="project" value="TreeGrafter"/>
</dbReference>
<proteinExistence type="predicted"/>
<feature type="compositionally biased region" description="Basic and acidic residues" evidence="3">
    <location>
        <begin position="600"/>
        <end position="609"/>
    </location>
</feature>
<dbReference type="GO" id="GO:0008104">
    <property type="term" value="P:intracellular protein localization"/>
    <property type="evidence" value="ECO:0007669"/>
    <property type="project" value="TreeGrafter"/>
</dbReference>
<dbReference type="InterPro" id="IPR036028">
    <property type="entry name" value="SH3-like_dom_sf"/>
</dbReference>
<feature type="compositionally biased region" description="Polar residues" evidence="3">
    <location>
        <begin position="1"/>
        <end position="11"/>
    </location>
</feature>
<dbReference type="Gene3D" id="2.30.30.40">
    <property type="entry name" value="SH3 Domains"/>
    <property type="match status" value="1"/>
</dbReference>
<protein>
    <recommendedName>
        <fullName evidence="8">SH3 domain-containing protein</fullName>
    </recommendedName>
</protein>
<dbReference type="Pfam" id="PF00788">
    <property type="entry name" value="RA"/>
    <property type="match status" value="1"/>
</dbReference>
<feature type="compositionally biased region" description="Basic and acidic residues" evidence="3">
    <location>
        <begin position="376"/>
        <end position="401"/>
    </location>
</feature>
<feature type="compositionally biased region" description="Polar residues" evidence="3">
    <location>
        <begin position="409"/>
        <end position="425"/>
    </location>
</feature>
<dbReference type="GO" id="GO:0015630">
    <property type="term" value="C:microtubule cytoskeleton"/>
    <property type="evidence" value="ECO:0007669"/>
    <property type="project" value="TreeGrafter"/>
</dbReference>
<dbReference type="STRING" id="1684307.A0A316UB01"/>
<dbReference type="InterPro" id="IPR001452">
    <property type="entry name" value="SH3_domain"/>
</dbReference>
<feature type="region of interest" description="Disordered" evidence="3">
    <location>
        <begin position="1077"/>
        <end position="1150"/>
    </location>
</feature>
<keyword evidence="7" id="KW-1185">Reference proteome</keyword>
<dbReference type="SUPFAM" id="SSF54236">
    <property type="entry name" value="Ubiquitin-like"/>
    <property type="match status" value="1"/>
</dbReference>
<feature type="region of interest" description="Disordered" evidence="3">
    <location>
        <begin position="1388"/>
        <end position="1425"/>
    </location>
</feature>
<feature type="domain" description="Ras-associating" evidence="5">
    <location>
        <begin position="707"/>
        <end position="799"/>
    </location>
</feature>
<dbReference type="SUPFAM" id="SSF50044">
    <property type="entry name" value="SH3-domain"/>
    <property type="match status" value="1"/>
</dbReference>
<sequence length="1611" mass="173588">MAAFASQQRPNLSVDVGLAQTSGKHPRQSSRAQVHADRSAQAPRTQPRQQQQRQQQQHYYQQDQGGFYSDDDAYNGNDQTQGVAGQYDDPVDSSDEEERRAAQAHGSRYQDQQQQRRRTDQDAYAAEYHNGVDDHSYADESDSMSRAQVGSSMDHDQEEEEEDGFEDDDMEEEEEEGDDDELSSSPSIPDENINFDLVYALHNFPATVEGQATVIKGHSLTLLDDSNSYWWLVRVLRTQEVGYIPAENVETPFERLARLNKHRNVDITVATDDDVIQVPSRIFSSHLVKQRDAIAEAGRSKHSGKLSALSRRRDGAPMASPTPQGTGKPSVVFGPDSYVEHSGDEYESDEEGEYEDEEGDYEEDGEEGEEGEMDEDQMRAQMEQEHSYDTDTSDPDVRGRGADGMADTSEASTVTQSRPNASVIPTTAAGKKAFLDKMEPDDGMDWDAHEGLKQQQQAEAGSGRAPNTFNPDTSVQSQDAHSRQDPAQLARGSGSLQQQPQGSTGDDTAGMSHGVSDRSIASMTSSAGEPAQTQGNRNRAVSNGSEMSQLSSTTSTASVKDKDQKRKSKGGSIDGSEEPTFNDDKSTKKRSGVFSGLFSRNKDKKDRKSGSFSSAGGSTLGGHQDNIVVTRPSTESTRAREASPSVAGPTGLSRTVQERDRATQDAYSRQFLGDRSGSLTDSLSPRQGKQRPGSLIATPNSAPMLNVVRVFAGEGIHSDSTFKTVLLNDTTSARDLVKQATQRFRLHEENAEVQYLLTVKLLEGNERALGAEEKPLQVFDRLCQMAPDEAAFMPSIKRSSIGSISSISSNLSLNPAIARVNGDFSDDHSVKFFLTRVMPGSRNDLAVEQGLDSGPSYTYGDPTYFADASKQKGVAPALSSAFGRPQSLSTSNPDSTLLQAPTARFALRLLIFPSELPEGTVFDPQTNALIPTSVLAERGPGGSVPSEYVEQRFREKVLSLANNATVAEVIETGLDRFGIMEGVVEGGDDVGDRSSRRKTRGRIQYGLTVDTSKGGPAHEKSLAPNSKVLDAYPVPPIFKTSTANKRRSTDSAMLLSMAEEQIRSDDPVFVLRAVSSHAHAHGKHGKAVRALSPTEGRLVNRQEQQRQADINTYKATTSEADDSGILRRGQSSPTQVLGQSSGPVTPRSKQQEVIAAQRAAAKERKAAVLGAQRNDVRGVDLYLDNKARIRSSRSLEGTVRYSYLPDSMQESEMDISAIVEDVLADQDPARSGDYLDAGNARPAGPARDASTVTLNTFHSPPSTPSGLAAPMDPKEAHIEWRSRSQAGSTAPLSLGSGKGTKAAGPSHRDLLETFVRNPNAEESTIEDRIDSVLSRVARDGGATRQANAASQVGRTPGRRTPTTGQTAAEEVAQAPSAYKAAGAPVETTGDAFGGRNTADTYSGKSGVDSEVSHDGTTTTSPTPVSTAAPVTVATAAARNLPTGAIVTSQAANVTRGLDVSSSRGMPTPRPSSPMRISPSSYGPAAYIPSDDFGLDHLYTIVDAAMRRDPAKYIQVPTRARSTTPGSKRLSGLGSPSLASPHQFAQSMTFQLAPSREPLRPQDAGLFFVPPASMTTNGEDKIGAERYAPVNRQLGQMEETLDQLLADVMKVF</sequence>
<gene>
    <name evidence="6" type="ORF">BCV69DRAFT_281401</name>
</gene>
<organism evidence="6 7">
    <name type="scientific">Pseudomicrostroma glucosiphilum</name>
    <dbReference type="NCBI Taxonomy" id="1684307"/>
    <lineage>
        <taxon>Eukaryota</taxon>
        <taxon>Fungi</taxon>
        <taxon>Dikarya</taxon>
        <taxon>Basidiomycota</taxon>
        <taxon>Ustilaginomycotina</taxon>
        <taxon>Exobasidiomycetes</taxon>
        <taxon>Microstromatales</taxon>
        <taxon>Microstromatales incertae sedis</taxon>
        <taxon>Pseudomicrostroma</taxon>
    </lineage>
</organism>
<keyword evidence="1 2" id="KW-0728">SH3 domain</keyword>
<dbReference type="CDD" id="cd17043">
    <property type="entry name" value="RA"/>
    <property type="match status" value="1"/>
</dbReference>
<accession>A0A316UB01</accession>
<feature type="compositionally biased region" description="Basic residues" evidence="3">
    <location>
        <begin position="1078"/>
        <end position="1087"/>
    </location>
</feature>
<dbReference type="OrthoDB" id="196165at2759"/>
<dbReference type="PROSITE" id="PS50200">
    <property type="entry name" value="RA"/>
    <property type="match status" value="1"/>
</dbReference>
<feature type="region of interest" description="Disordered" evidence="3">
    <location>
        <begin position="294"/>
        <end position="699"/>
    </location>
</feature>
<evidence type="ECO:0000256" key="3">
    <source>
        <dbReference type="SAM" id="MobiDB-lite"/>
    </source>
</evidence>
<dbReference type="SMART" id="SM00326">
    <property type="entry name" value="SH3"/>
    <property type="match status" value="1"/>
</dbReference>
<dbReference type="Proteomes" id="UP000245942">
    <property type="component" value="Unassembled WGS sequence"/>
</dbReference>
<feature type="compositionally biased region" description="Low complexity" evidence="3">
    <location>
        <begin position="40"/>
        <end position="64"/>
    </location>
</feature>
<evidence type="ECO:0000259" key="5">
    <source>
        <dbReference type="PROSITE" id="PS50200"/>
    </source>
</evidence>
<dbReference type="Pfam" id="PF00018">
    <property type="entry name" value="SH3_1"/>
    <property type="match status" value="1"/>
</dbReference>
<dbReference type="PANTHER" id="PTHR47775:SF1">
    <property type="entry name" value="BUD SITE SELECTION PROTEIN 14"/>
    <property type="match status" value="1"/>
</dbReference>
<dbReference type="InterPro" id="IPR053039">
    <property type="entry name" value="Polarity_Bud-Selection_Reg"/>
</dbReference>
<evidence type="ECO:0000256" key="1">
    <source>
        <dbReference type="ARBA" id="ARBA00022443"/>
    </source>
</evidence>
<feature type="region of interest" description="Disordered" evidence="3">
    <location>
        <begin position="1456"/>
        <end position="1479"/>
    </location>
</feature>
<feature type="compositionally biased region" description="Acidic residues" evidence="3">
    <location>
        <begin position="345"/>
        <end position="375"/>
    </location>
</feature>
<feature type="region of interest" description="Disordered" evidence="3">
    <location>
        <begin position="1516"/>
        <end position="1536"/>
    </location>
</feature>
<dbReference type="InterPro" id="IPR029071">
    <property type="entry name" value="Ubiquitin-like_domsf"/>
</dbReference>
<dbReference type="PANTHER" id="PTHR47775">
    <property type="entry name" value="BUD SITE SELECTION PROTEIN 14"/>
    <property type="match status" value="1"/>
</dbReference>
<feature type="compositionally biased region" description="Polar residues" evidence="3">
    <location>
        <begin position="677"/>
        <end position="687"/>
    </location>
</feature>
<evidence type="ECO:0000313" key="7">
    <source>
        <dbReference type="Proteomes" id="UP000245942"/>
    </source>
</evidence>
<feature type="compositionally biased region" description="Polar residues" evidence="3">
    <location>
        <begin position="453"/>
        <end position="479"/>
    </location>
</feature>
<reference evidence="6 7" key="1">
    <citation type="journal article" date="2018" name="Mol. Biol. Evol.">
        <title>Broad Genomic Sampling Reveals a Smut Pathogenic Ancestry of the Fungal Clade Ustilaginomycotina.</title>
        <authorList>
            <person name="Kijpornyongpan T."/>
            <person name="Mondo S.J."/>
            <person name="Barry K."/>
            <person name="Sandor L."/>
            <person name="Lee J."/>
            <person name="Lipzen A."/>
            <person name="Pangilinan J."/>
            <person name="LaButti K."/>
            <person name="Hainaut M."/>
            <person name="Henrissat B."/>
            <person name="Grigoriev I.V."/>
            <person name="Spatafora J.W."/>
            <person name="Aime M.C."/>
        </authorList>
    </citation>
    <scope>NUCLEOTIDE SEQUENCE [LARGE SCALE GENOMIC DNA]</scope>
    <source>
        <strain evidence="6 7">MCA 4718</strain>
    </source>
</reference>
<evidence type="ECO:0000259" key="4">
    <source>
        <dbReference type="PROSITE" id="PS50002"/>
    </source>
</evidence>
<evidence type="ECO:0008006" key="8">
    <source>
        <dbReference type="Google" id="ProtNLM"/>
    </source>
</evidence>
<dbReference type="RefSeq" id="XP_025349560.1">
    <property type="nucleotide sequence ID" value="XM_025491976.1"/>
</dbReference>
<dbReference type="Gene3D" id="3.10.20.90">
    <property type="entry name" value="Phosphatidylinositol 3-kinase Catalytic Subunit, Chain A, domain 1"/>
    <property type="match status" value="1"/>
</dbReference>
<feature type="compositionally biased region" description="Acidic residues" evidence="3">
    <location>
        <begin position="156"/>
        <end position="182"/>
    </location>
</feature>
<feature type="compositionally biased region" description="Polar residues" evidence="3">
    <location>
        <begin position="1129"/>
        <end position="1143"/>
    </location>
</feature>
<dbReference type="GeneID" id="37013710"/>